<proteinExistence type="predicted"/>
<evidence type="ECO:0000313" key="1">
    <source>
        <dbReference type="EMBL" id="JAH32702.1"/>
    </source>
</evidence>
<protein>
    <submittedName>
        <fullName evidence="1">Uncharacterized protein</fullName>
    </submittedName>
</protein>
<accession>A0A0E9RV62</accession>
<dbReference type="AlphaFoldDB" id="A0A0E9RV62"/>
<reference evidence="1" key="1">
    <citation type="submission" date="2014-11" db="EMBL/GenBank/DDBJ databases">
        <authorList>
            <person name="Amaro Gonzalez C."/>
        </authorList>
    </citation>
    <scope>NUCLEOTIDE SEQUENCE</scope>
</reference>
<sequence length="79" mass="9186">MSTACFCLFNKCQAHACICMCVHEHFHTQRHVTYTHRYTQMSDTAVIYATYCWRGLALLYCVCVFICYPGWSVCVCHFG</sequence>
<organism evidence="1">
    <name type="scientific">Anguilla anguilla</name>
    <name type="common">European freshwater eel</name>
    <name type="synonym">Muraena anguilla</name>
    <dbReference type="NCBI Taxonomy" id="7936"/>
    <lineage>
        <taxon>Eukaryota</taxon>
        <taxon>Metazoa</taxon>
        <taxon>Chordata</taxon>
        <taxon>Craniata</taxon>
        <taxon>Vertebrata</taxon>
        <taxon>Euteleostomi</taxon>
        <taxon>Actinopterygii</taxon>
        <taxon>Neopterygii</taxon>
        <taxon>Teleostei</taxon>
        <taxon>Anguilliformes</taxon>
        <taxon>Anguillidae</taxon>
        <taxon>Anguilla</taxon>
    </lineage>
</organism>
<dbReference type="EMBL" id="GBXM01075875">
    <property type="protein sequence ID" value="JAH32702.1"/>
    <property type="molecule type" value="Transcribed_RNA"/>
</dbReference>
<name>A0A0E9RV62_ANGAN</name>
<reference evidence="1" key="2">
    <citation type="journal article" date="2015" name="Fish Shellfish Immunol.">
        <title>Early steps in the European eel (Anguilla anguilla)-Vibrio vulnificus interaction in the gills: Role of the RtxA13 toxin.</title>
        <authorList>
            <person name="Callol A."/>
            <person name="Pajuelo D."/>
            <person name="Ebbesson L."/>
            <person name="Teles M."/>
            <person name="MacKenzie S."/>
            <person name="Amaro C."/>
        </authorList>
    </citation>
    <scope>NUCLEOTIDE SEQUENCE</scope>
</reference>